<protein>
    <submittedName>
        <fullName evidence="3">Uncharacterized protein</fullName>
    </submittedName>
</protein>
<dbReference type="Proteomes" id="UP000242525">
    <property type="component" value="Unassembled WGS sequence"/>
</dbReference>
<comment type="caution">
    <text evidence="3">The sequence shown here is derived from an EMBL/GenBank/DDBJ whole genome shotgun (WGS) entry which is preliminary data.</text>
</comment>
<feature type="transmembrane region" description="Helical" evidence="2">
    <location>
        <begin position="115"/>
        <end position="134"/>
    </location>
</feature>
<evidence type="ECO:0000313" key="4">
    <source>
        <dbReference type="Proteomes" id="UP000242525"/>
    </source>
</evidence>
<name>A0A0J9XHU6_GEOCN</name>
<keyword evidence="2" id="KW-0812">Transmembrane</keyword>
<keyword evidence="4" id="KW-1185">Reference proteome</keyword>
<keyword evidence="2" id="KW-0472">Membrane</keyword>
<dbReference type="EMBL" id="CCBN010000019">
    <property type="protein sequence ID" value="CDO57152.1"/>
    <property type="molecule type" value="Genomic_DNA"/>
</dbReference>
<keyword evidence="2" id="KW-1133">Transmembrane helix</keyword>
<organism evidence="3 4">
    <name type="scientific">Geotrichum candidum</name>
    <name type="common">Oospora lactis</name>
    <name type="synonym">Dipodascus geotrichum</name>
    <dbReference type="NCBI Taxonomy" id="1173061"/>
    <lineage>
        <taxon>Eukaryota</taxon>
        <taxon>Fungi</taxon>
        <taxon>Dikarya</taxon>
        <taxon>Ascomycota</taxon>
        <taxon>Saccharomycotina</taxon>
        <taxon>Dipodascomycetes</taxon>
        <taxon>Dipodascales</taxon>
        <taxon>Dipodascaceae</taxon>
        <taxon>Geotrichum</taxon>
    </lineage>
</organism>
<feature type="region of interest" description="Disordered" evidence="1">
    <location>
        <begin position="1"/>
        <end position="23"/>
    </location>
</feature>
<evidence type="ECO:0000256" key="1">
    <source>
        <dbReference type="SAM" id="MobiDB-lite"/>
    </source>
</evidence>
<evidence type="ECO:0000256" key="2">
    <source>
        <dbReference type="SAM" id="Phobius"/>
    </source>
</evidence>
<feature type="compositionally biased region" description="Basic and acidic residues" evidence="1">
    <location>
        <begin position="8"/>
        <end position="23"/>
    </location>
</feature>
<proteinExistence type="predicted"/>
<accession>A0A0J9XHU6</accession>
<gene>
    <name evidence="3" type="ORF">BN980_GECA19s00527g</name>
</gene>
<feature type="transmembrane region" description="Helical" evidence="2">
    <location>
        <begin position="86"/>
        <end position="108"/>
    </location>
</feature>
<dbReference type="AlphaFoldDB" id="A0A0J9XHU6"/>
<sequence>MTVIDSESLNRVEDVKDDRPLSNSDDARHYHDFVNSGNANVQVDCGNTFTIGRCCSTCVCSTAEVSNIIFGSLQNPAFSGQDNVDILGMVFFPYILDLVAIMMIFYDLNPIRKALSIVIVVRFIILGFMISFNYKAITGTEPPAIRSTTNGKIINKWILDIQLLFLKTEYLEVIVNWIITNIRHKSVLPGYLDFFANAFTVQDLQKRWF</sequence>
<reference evidence="3" key="1">
    <citation type="submission" date="2014-03" db="EMBL/GenBank/DDBJ databases">
        <authorList>
            <person name="Casaregola S."/>
        </authorList>
    </citation>
    <scope>NUCLEOTIDE SEQUENCE [LARGE SCALE GENOMIC DNA]</scope>
    <source>
        <strain evidence="3">CLIB 918</strain>
    </source>
</reference>
<evidence type="ECO:0000313" key="3">
    <source>
        <dbReference type="EMBL" id="CDO57152.1"/>
    </source>
</evidence>